<dbReference type="GO" id="GO:0017178">
    <property type="term" value="F:diphthine-ammonia ligase activity"/>
    <property type="evidence" value="ECO:0007669"/>
    <property type="project" value="UniProtKB-EC"/>
</dbReference>
<keyword evidence="2" id="KW-0436">Ligase</keyword>
<dbReference type="EMBL" id="SOIJ01000005">
    <property type="protein sequence ID" value="TET94433.1"/>
    <property type="molecule type" value="Genomic_DNA"/>
</dbReference>
<gene>
    <name evidence="2" type="ORF">E3J33_00050</name>
</gene>
<dbReference type="PANTHER" id="PTHR12196:SF2">
    <property type="entry name" value="DIPHTHINE--AMMONIA LIGASE"/>
    <property type="match status" value="1"/>
</dbReference>
<dbReference type="GO" id="GO:0017183">
    <property type="term" value="P:protein histidyl modification to diphthamide"/>
    <property type="evidence" value="ECO:0007669"/>
    <property type="project" value="TreeGrafter"/>
</dbReference>
<feature type="domain" description="Diphthamide synthase" evidence="1">
    <location>
        <begin position="4"/>
        <end position="217"/>
    </location>
</feature>
<dbReference type="AlphaFoldDB" id="A0A523YSD7"/>
<sequence length="228" mass="25904">MSSVFVSWSGGKESSLACYRAKANGLTPSYLLNMTVEDGSRSRTHGLAREVLSLQAGAIGISLIQRKTSWKNYEDNFKKTVLELKEAGIEGGVFGDIDLEEHRRWVKRVCKEIGIRPYLPLWGKCQKKVIEDFINLGFQAVVVAVKIEFLGERWLGRKIDGKFVNEITTFENITPCGEAGEYHTLVTDGPIFKKRMRIVETKTHQRGEQRFLDISRCILEDKDYLGQL</sequence>
<reference evidence="2 3" key="1">
    <citation type="submission" date="2019-03" db="EMBL/GenBank/DDBJ databases">
        <title>Metabolic potential of uncultured bacteria and archaea associated with petroleum seepage in deep-sea sediments.</title>
        <authorList>
            <person name="Dong X."/>
            <person name="Hubert C."/>
        </authorList>
    </citation>
    <scope>NUCLEOTIDE SEQUENCE [LARGE SCALE GENOMIC DNA]</scope>
    <source>
        <strain evidence="2">E29_bin28</strain>
    </source>
</reference>
<evidence type="ECO:0000313" key="2">
    <source>
        <dbReference type="EMBL" id="TET94433.1"/>
    </source>
</evidence>
<dbReference type="Gene3D" id="3.40.50.620">
    <property type="entry name" value="HUPs"/>
    <property type="match status" value="1"/>
</dbReference>
<dbReference type="InterPro" id="IPR002761">
    <property type="entry name" value="Diphthami_syn_dom"/>
</dbReference>
<dbReference type="CDD" id="cd01994">
    <property type="entry name" value="AANH_PF0828-like"/>
    <property type="match status" value="1"/>
</dbReference>
<dbReference type="Pfam" id="PF01902">
    <property type="entry name" value="Diphthami_syn_2"/>
    <property type="match status" value="1"/>
</dbReference>
<proteinExistence type="predicted"/>
<dbReference type="NCBIfam" id="TIGR00290">
    <property type="entry name" value="MJ0570_dom"/>
    <property type="match status" value="1"/>
</dbReference>
<dbReference type="PIRSF" id="PIRSF039123">
    <property type="entry name" value="Diphthamide_synthase"/>
    <property type="match status" value="1"/>
</dbReference>
<dbReference type="EC" id="6.3.1.14" evidence="2"/>
<dbReference type="InterPro" id="IPR014729">
    <property type="entry name" value="Rossmann-like_a/b/a_fold"/>
</dbReference>
<dbReference type="PANTHER" id="PTHR12196">
    <property type="entry name" value="DOMAIN OF UNKNOWN FUNCTION 71 DUF71 -CONTAINING PROTEIN"/>
    <property type="match status" value="1"/>
</dbReference>
<dbReference type="InterPro" id="IPR030662">
    <property type="entry name" value="DPH6/MJ0570"/>
</dbReference>
<organism evidence="2 3">
    <name type="scientific">Aerophobetes bacterium</name>
    <dbReference type="NCBI Taxonomy" id="2030807"/>
    <lineage>
        <taxon>Bacteria</taxon>
        <taxon>Candidatus Aerophobota</taxon>
    </lineage>
</organism>
<evidence type="ECO:0000313" key="3">
    <source>
        <dbReference type="Proteomes" id="UP000316925"/>
    </source>
</evidence>
<dbReference type="Gene3D" id="3.90.1490.10">
    <property type="entry name" value="putative n-type atp pyrophosphatase, domain 2"/>
    <property type="match status" value="1"/>
</dbReference>
<protein>
    <submittedName>
        <fullName evidence="2">Diphthine--ammonia ligase</fullName>
        <ecNumber evidence="2">6.3.1.14</ecNumber>
    </submittedName>
</protein>
<dbReference type="SUPFAM" id="SSF52402">
    <property type="entry name" value="Adenine nucleotide alpha hydrolases-like"/>
    <property type="match status" value="1"/>
</dbReference>
<comment type="caution">
    <text evidence="2">The sequence shown here is derived from an EMBL/GenBank/DDBJ whole genome shotgun (WGS) entry which is preliminary data.</text>
</comment>
<evidence type="ECO:0000259" key="1">
    <source>
        <dbReference type="Pfam" id="PF01902"/>
    </source>
</evidence>
<accession>A0A523YSD7</accession>
<name>A0A523YSD7_UNCAE</name>
<dbReference type="Proteomes" id="UP000316925">
    <property type="component" value="Unassembled WGS sequence"/>
</dbReference>